<name>A0ABU5IIG3_9BURK</name>
<comment type="cofactor">
    <cofactor evidence="1">
        <name>Ca(2+)</name>
        <dbReference type="ChEBI" id="CHEBI:29108"/>
    </cofactor>
</comment>
<dbReference type="RefSeq" id="WP_322465960.1">
    <property type="nucleotide sequence ID" value="NZ_JAXOJX010000021.1"/>
</dbReference>
<dbReference type="InterPro" id="IPR011049">
    <property type="entry name" value="Serralysin-like_metalloprot_C"/>
</dbReference>
<protein>
    <submittedName>
        <fullName evidence="8">M10 family metallopeptidase C-terminal domain-containing protein</fullName>
    </submittedName>
</protein>
<dbReference type="InterPro" id="IPR050557">
    <property type="entry name" value="RTX_toxin/Mannuronan_C5-epim"/>
</dbReference>
<keyword evidence="4" id="KW-0964">Secreted</keyword>
<dbReference type="EMBL" id="JAXOJX010000021">
    <property type="protein sequence ID" value="MDZ5457728.1"/>
    <property type="molecule type" value="Genomic_DNA"/>
</dbReference>
<dbReference type="InterPro" id="IPR013858">
    <property type="entry name" value="Peptidase_M10B_C"/>
</dbReference>
<evidence type="ECO:0000259" key="7">
    <source>
        <dbReference type="SMART" id="SM00235"/>
    </source>
</evidence>
<dbReference type="PANTHER" id="PTHR38340:SF1">
    <property type="entry name" value="S-LAYER PROTEIN"/>
    <property type="match status" value="1"/>
</dbReference>
<dbReference type="InterPro" id="IPR001343">
    <property type="entry name" value="Hemolysn_Ca-bd"/>
</dbReference>
<dbReference type="PRINTS" id="PR00313">
    <property type="entry name" value="CABNDNGRPT"/>
</dbReference>
<keyword evidence="9" id="KW-1185">Reference proteome</keyword>
<comment type="caution">
    <text evidence="8">The sequence shown here is derived from an EMBL/GenBank/DDBJ whole genome shotgun (WGS) entry which is preliminary data.</text>
</comment>
<comment type="subcellular location">
    <subcellularLocation>
        <location evidence="2">Secreted</location>
    </subcellularLocation>
</comment>
<dbReference type="Gene3D" id="2.150.10.10">
    <property type="entry name" value="Serralysin-like metalloprotease, C-terminal"/>
    <property type="match status" value="4"/>
</dbReference>
<dbReference type="PANTHER" id="PTHR38340">
    <property type="entry name" value="S-LAYER PROTEIN"/>
    <property type="match status" value="1"/>
</dbReference>
<comment type="similarity">
    <text evidence="3">Belongs to the peptidase M10B family.</text>
</comment>
<keyword evidence="5" id="KW-0677">Repeat</keyword>
<dbReference type="InterPro" id="IPR018511">
    <property type="entry name" value="Hemolysin-typ_Ca-bd_CS"/>
</dbReference>
<gene>
    <name evidence="8" type="ORF">SM757_14205</name>
</gene>
<evidence type="ECO:0000256" key="3">
    <source>
        <dbReference type="ARBA" id="ARBA00009490"/>
    </source>
</evidence>
<evidence type="ECO:0000256" key="5">
    <source>
        <dbReference type="ARBA" id="ARBA00022737"/>
    </source>
</evidence>
<evidence type="ECO:0000313" key="9">
    <source>
        <dbReference type="Proteomes" id="UP001293718"/>
    </source>
</evidence>
<evidence type="ECO:0000256" key="6">
    <source>
        <dbReference type="SAM" id="MobiDB-lite"/>
    </source>
</evidence>
<evidence type="ECO:0000256" key="2">
    <source>
        <dbReference type="ARBA" id="ARBA00004613"/>
    </source>
</evidence>
<feature type="region of interest" description="Disordered" evidence="6">
    <location>
        <begin position="230"/>
        <end position="252"/>
    </location>
</feature>
<evidence type="ECO:0000313" key="8">
    <source>
        <dbReference type="EMBL" id="MDZ5457728.1"/>
    </source>
</evidence>
<dbReference type="SMART" id="SM00235">
    <property type="entry name" value="ZnMc"/>
    <property type="match status" value="1"/>
</dbReference>
<dbReference type="Proteomes" id="UP001293718">
    <property type="component" value="Unassembled WGS sequence"/>
</dbReference>
<dbReference type="InterPro" id="IPR006026">
    <property type="entry name" value="Peptidase_Metallo"/>
</dbReference>
<evidence type="ECO:0000256" key="4">
    <source>
        <dbReference type="ARBA" id="ARBA00022525"/>
    </source>
</evidence>
<feature type="domain" description="Peptidase metallopeptidase" evidence="7">
    <location>
        <begin position="317"/>
        <end position="483"/>
    </location>
</feature>
<accession>A0ABU5IIG3</accession>
<dbReference type="InterPro" id="IPR024079">
    <property type="entry name" value="MetalloPept_cat_dom_sf"/>
</dbReference>
<organism evidence="8 9">
    <name type="scientific">Azohydromonas lata</name>
    <dbReference type="NCBI Taxonomy" id="45677"/>
    <lineage>
        <taxon>Bacteria</taxon>
        <taxon>Pseudomonadati</taxon>
        <taxon>Pseudomonadota</taxon>
        <taxon>Betaproteobacteria</taxon>
        <taxon>Burkholderiales</taxon>
        <taxon>Sphaerotilaceae</taxon>
        <taxon>Azohydromonas</taxon>
    </lineage>
</organism>
<evidence type="ECO:0000256" key="1">
    <source>
        <dbReference type="ARBA" id="ARBA00001913"/>
    </source>
</evidence>
<dbReference type="SUPFAM" id="SSF51120">
    <property type="entry name" value="beta-Roll"/>
    <property type="match status" value="3"/>
</dbReference>
<dbReference type="SUPFAM" id="SSF55486">
    <property type="entry name" value="Metalloproteases ('zincins'), catalytic domain"/>
    <property type="match status" value="1"/>
</dbReference>
<dbReference type="PROSITE" id="PS00330">
    <property type="entry name" value="HEMOLYSIN_CALCIUM"/>
    <property type="match status" value="6"/>
</dbReference>
<reference evidence="8 9" key="1">
    <citation type="submission" date="2023-11" db="EMBL/GenBank/DDBJ databases">
        <title>Draft genome of Azohydromonas lata strain H1 (DSM1123), a polyhydroxyalkanoate producer.</title>
        <authorList>
            <person name="Traversa D."/>
            <person name="D'Addabbo P."/>
            <person name="Pazzani C."/>
            <person name="Manzari C."/>
            <person name="Chiara M."/>
            <person name="Scrascia M."/>
        </authorList>
    </citation>
    <scope>NUCLEOTIDE SEQUENCE [LARGE SCALE GENOMIC DNA]</scope>
    <source>
        <strain evidence="8 9">H1</strain>
    </source>
</reference>
<dbReference type="Gene3D" id="3.40.390.10">
    <property type="entry name" value="Collagenase (Catalytic Domain)"/>
    <property type="match status" value="1"/>
</dbReference>
<dbReference type="Pfam" id="PF00353">
    <property type="entry name" value="HemolysinCabind"/>
    <property type="match status" value="7"/>
</dbReference>
<dbReference type="Pfam" id="PF08548">
    <property type="entry name" value="Peptidase_M10_C"/>
    <property type="match status" value="1"/>
</dbReference>
<proteinExistence type="inferred from homology"/>
<sequence length="708" mass="71702">MEIKIRAKAASKPIYGTSGNDVFVGTPNADIYYGLGGADTLRGGGGDDLINTIGYAGNDLIDGGDGNDLLYGGLGNDTILGGAGNDDLYGDAGDNVLQGGAGNDTLSVSARLGKNILDGGEGNDSISGGNGNDTLYGSIGDDTLFGGAGHDSLDGGAGQDSLYGGAGDNTLQGGAGDDYLGVYREYGRSFLDGGQGNDKLDGGGGSDSLYGGEGNDTLYAVAGHDSLDGGAGNDSLDGGDGNDTLHGGAGVDTLQGGTGDDVYYLDDRLDSVWDASGRDTAYVSINGAFVPGSIESVVYTNGAQALPYFISGLLYNNIPDIPASGSPKTISYSFALSPTPGMTGFATFNGAQQASVRAALACYAVVSGLKFKEVADSPGVKMRFFRDDLASGHYYDASGYASANGAVHVKVDYASLMAPDYGYQVLLHEIGHTLYLKHSFEAPVLPKAEDDQQNTVMSYNNSSVHAQNIGMFDLAAIQYLYGVNAGVRAGSNTYSLQDRYIWDGGGVDTLSAAGESAAVHLNLAEGSWNWVGTKAGSILAAGQSFIGFGTQIENATGGRVGDVLSGNAVANVLSGGAGNDTVSGGAGNDTLIGGPGLDQLSGGAGQDAFRFADAPGSTTVDSLTDFVAVDDRLEFDHTAYAALGPLGALNAGAFVLGKAALDAGDRLIYTPSTGELRFDADGTGARAAVLLAKLGANTVLTAADLFVV</sequence>